<feature type="domain" description="HTH araC/xylS-type" evidence="4">
    <location>
        <begin position="174"/>
        <end position="270"/>
    </location>
</feature>
<evidence type="ECO:0000256" key="2">
    <source>
        <dbReference type="ARBA" id="ARBA00023125"/>
    </source>
</evidence>
<dbReference type="AlphaFoldDB" id="A0A3S2WVH0"/>
<dbReference type="PROSITE" id="PS01124">
    <property type="entry name" value="HTH_ARAC_FAMILY_2"/>
    <property type="match status" value="1"/>
</dbReference>
<dbReference type="SMART" id="SM00342">
    <property type="entry name" value="HTH_ARAC"/>
    <property type="match status" value="1"/>
</dbReference>
<evidence type="ECO:0000256" key="1">
    <source>
        <dbReference type="ARBA" id="ARBA00023015"/>
    </source>
</evidence>
<keyword evidence="3" id="KW-0804">Transcription</keyword>
<dbReference type="Pfam" id="PF12833">
    <property type="entry name" value="HTH_18"/>
    <property type="match status" value="1"/>
</dbReference>
<keyword evidence="6" id="KW-1185">Reference proteome</keyword>
<dbReference type="InterPro" id="IPR018060">
    <property type="entry name" value="HTH_AraC"/>
</dbReference>
<gene>
    <name evidence="5" type="ORF">ENE75_07145</name>
</gene>
<dbReference type="InterPro" id="IPR009057">
    <property type="entry name" value="Homeodomain-like_sf"/>
</dbReference>
<reference evidence="5 6" key="1">
    <citation type="submission" date="2019-01" db="EMBL/GenBank/DDBJ databases">
        <authorList>
            <person name="Chen W.-M."/>
        </authorList>
    </citation>
    <scope>NUCLEOTIDE SEQUENCE [LARGE SCALE GENOMIC DNA]</scope>
    <source>
        <strain evidence="5 6">ICH-3</strain>
    </source>
</reference>
<dbReference type="InterPro" id="IPR050204">
    <property type="entry name" value="AraC_XylS_family_regulators"/>
</dbReference>
<dbReference type="SUPFAM" id="SSF46689">
    <property type="entry name" value="Homeodomain-like"/>
    <property type="match status" value="2"/>
</dbReference>
<dbReference type="PANTHER" id="PTHR46796:SF7">
    <property type="entry name" value="ARAC FAMILY TRANSCRIPTIONAL REGULATOR"/>
    <property type="match status" value="1"/>
</dbReference>
<dbReference type="GO" id="GO:0043565">
    <property type="term" value="F:sequence-specific DNA binding"/>
    <property type="evidence" value="ECO:0007669"/>
    <property type="project" value="InterPro"/>
</dbReference>
<evidence type="ECO:0000256" key="3">
    <source>
        <dbReference type="ARBA" id="ARBA00023163"/>
    </source>
</evidence>
<keyword evidence="1" id="KW-0805">Transcription regulation</keyword>
<evidence type="ECO:0000259" key="4">
    <source>
        <dbReference type="PROSITE" id="PS01124"/>
    </source>
</evidence>
<comment type="caution">
    <text evidence="5">The sequence shown here is derived from an EMBL/GenBank/DDBJ whole genome shotgun (WGS) entry which is preliminary data.</text>
</comment>
<dbReference type="InterPro" id="IPR018062">
    <property type="entry name" value="HTH_AraC-typ_CS"/>
</dbReference>
<dbReference type="RefSeq" id="WP_128197282.1">
    <property type="nucleotide sequence ID" value="NZ_SACT01000002.1"/>
</dbReference>
<dbReference type="Proteomes" id="UP000288178">
    <property type="component" value="Unassembled WGS sequence"/>
</dbReference>
<accession>A0A3S2WVH0</accession>
<dbReference type="PANTHER" id="PTHR46796">
    <property type="entry name" value="HTH-TYPE TRANSCRIPTIONAL ACTIVATOR RHAS-RELATED"/>
    <property type="match status" value="1"/>
</dbReference>
<proteinExistence type="predicted"/>
<dbReference type="PROSITE" id="PS00041">
    <property type="entry name" value="HTH_ARAC_FAMILY_1"/>
    <property type="match status" value="1"/>
</dbReference>
<dbReference type="Pfam" id="PF12852">
    <property type="entry name" value="Cupin_6"/>
    <property type="match status" value="1"/>
</dbReference>
<name>A0A3S2WVH0_9BURK</name>
<dbReference type="GO" id="GO:0003700">
    <property type="term" value="F:DNA-binding transcription factor activity"/>
    <property type="evidence" value="ECO:0007669"/>
    <property type="project" value="InterPro"/>
</dbReference>
<organism evidence="5 6">
    <name type="scientific">Rubrivivax albus</name>
    <dbReference type="NCBI Taxonomy" id="2499835"/>
    <lineage>
        <taxon>Bacteria</taxon>
        <taxon>Pseudomonadati</taxon>
        <taxon>Pseudomonadota</taxon>
        <taxon>Betaproteobacteria</taxon>
        <taxon>Burkholderiales</taxon>
        <taxon>Sphaerotilaceae</taxon>
        <taxon>Rubrivivax</taxon>
    </lineage>
</organism>
<keyword evidence="2" id="KW-0238">DNA-binding</keyword>
<evidence type="ECO:0000313" key="6">
    <source>
        <dbReference type="Proteomes" id="UP000288178"/>
    </source>
</evidence>
<dbReference type="OrthoDB" id="9789899at2"/>
<evidence type="ECO:0000313" key="5">
    <source>
        <dbReference type="EMBL" id="RVT52226.1"/>
    </source>
</evidence>
<dbReference type="Gene3D" id="1.10.10.60">
    <property type="entry name" value="Homeodomain-like"/>
    <property type="match status" value="2"/>
</dbReference>
<dbReference type="InterPro" id="IPR032783">
    <property type="entry name" value="AraC_lig"/>
</dbReference>
<sequence>MLPRPDRLSALLRRFELRAEVFLAGPVCGHHLLDTPSAELHVLRAGQVVLADASGPPVTVDAPAAVFYPRPLAHQLRADASADLVCAHVRFGTGDDNPLLRHLPPRLVVPLADLPALDATLHLLFDEATARRCGHANVVDRLAEVLMVQLLRHVIATRLVDGGLVAGLSDERLARALAAVHADPAHGWTLTRMAAAAGMSRARFAERFTTTVGLPPGEYLTQWRLGLARTLLQRGEPVKRVAAEVGYGSASALARVFRQRLGTTPLQAAG</sequence>
<protein>
    <submittedName>
        <fullName evidence="5">AraC family transcriptional regulator</fullName>
    </submittedName>
</protein>
<dbReference type="EMBL" id="SACT01000002">
    <property type="protein sequence ID" value="RVT52226.1"/>
    <property type="molecule type" value="Genomic_DNA"/>
</dbReference>